<dbReference type="GO" id="GO:0016787">
    <property type="term" value="F:hydrolase activity"/>
    <property type="evidence" value="ECO:0007669"/>
    <property type="project" value="InterPro"/>
</dbReference>
<evidence type="ECO:0000313" key="3">
    <source>
        <dbReference type="Proteomes" id="UP001152795"/>
    </source>
</evidence>
<dbReference type="InterPro" id="IPR000246">
    <property type="entry name" value="Peptidase_T2"/>
</dbReference>
<dbReference type="EMBL" id="CACRXK020008252">
    <property type="protein sequence ID" value="CAB4014317.1"/>
    <property type="molecule type" value="Genomic_DNA"/>
</dbReference>
<dbReference type="Pfam" id="PF01112">
    <property type="entry name" value="Asparaginase_2"/>
    <property type="match status" value="2"/>
</dbReference>
<reference evidence="2" key="1">
    <citation type="submission" date="2020-04" db="EMBL/GenBank/DDBJ databases">
        <authorList>
            <person name="Alioto T."/>
            <person name="Alioto T."/>
            <person name="Gomez Garrido J."/>
        </authorList>
    </citation>
    <scope>NUCLEOTIDE SEQUENCE</scope>
    <source>
        <strain evidence="2">A484AB</strain>
    </source>
</reference>
<dbReference type="SUPFAM" id="SSF56235">
    <property type="entry name" value="N-terminal nucleophile aminohydrolases (Ntn hydrolases)"/>
    <property type="match status" value="1"/>
</dbReference>
<gene>
    <name evidence="2" type="ORF">PACLA_8A007559</name>
</gene>
<evidence type="ECO:0000313" key="2">
    <source>
        <dbReference type="EMBL" id="CAB4014317.1"/>
    </source>
</evidence>
<dbReference type="InterPro" id="IPR029055">
    <property type="entry name" value="Ntn_hydrolases_N"/>
</dbReference>
<comment type="caution">
    <text evidence="2">The sequence shown here is derived from an EMBL/GenBank/DDBJ whole genome shotgun (WGS) entry which is preliminary data.</text>
</comment>
<dbReference type="AlphaFoldDB" id="A0A6S7IAL9"/>
<accession>A0A6S7IAL9</accession>
<protein>
    <submittedName>
        <fullName evidence="2">Isoaspartyl peptidase L-asparaginase-like</fullName>
    </submittedName>
</protein>
<dbReference type="GO" id="GO:0005737">
    <property type="term" value="C:cytoplasm"/>
    <property type="evidence" value="ECO:0007669"/>
    <property type="project" value="TreeGrafter"/>
</dbReference>
<organism evidence="2 3">
    <name type="scientific">Paramuricea clavata</name>
    <name type="common">Red gorgonian</name>
    <name type="synonym">Violescent sea-whip</name>
    <dbReference type="NCBI Taxonomy" id="317549"/>
    <lineage>
        <taxon>Eukaryota</taxon>
        <taxon>Metazoa</taxon>
        <taxon>Cnidaria</taxon>
        <taxon>Anthozoa</taxon>
        <taxon>Octocorallia</taxon>
        <taxon>Malacalcyonacea</taxon>
        <taxon>Plexauridae</taxon>
        <taxon>Paramuricea</taxon>
    </lineage>
</organism>
<keyword evidence="3" id="KW-1185">Reference proteome</keyword>
<dbReference type="OrthoDB" id="77601at2759"/>
<dbReference type="Proteomes" id="UP001152795">
    <property type="component" value="Unassembled WGS sequence"/>
</dbReference>
<comment type="similarity">
    <text evidence="1">Belongs to the Ntn-hydrolase family.</text>
</comment>
<proteinExistence type="inferred from homology"/>
<dbReference type="GO" id="GO:0033345">
    <property type="term" value="P:L-asparagine catabolic process via L-aspartate"/>
    <property type="evidence" value="ECO:0007669"/>
    <property type="project" value="TreeGrafter"/>
</dbReference>
<dbReference type="PANTHER" id="PTHR10188:SF43">
    <property type="entry name" value="ASPARAGINASE (EUROFUNG)"/>
    <property type="match status" value="1"/>
</dbReference>
<feature type="non-terminal residue" evidence="2">
    <location>
        <position position="330"/>
    </location>
</feature>
<dbReference type="Gene3D" id="3.60.20.30">
    <property type="entry name" value="(Glycosyl)asparaginase"/>
    <property type="match status" value="1"/>
</dbReference>
<name>A0A6S7IAL9_PARCT</name>
<sequence length="330" mass="35802">MCTCRSVMQMESRREINDDKRTYFHNIPFYLYVCKHVTFVHHKLSSWQPKKISSGSVGDYSSTHNNKQMAKNPAQGNPNQEGISVPAEMMECERKPRIIVQGGMYTDLQCGGAQLQNEFMDALKGAARNGYDVLRDNGTAVDAVEKAILSLEENGRFNAGRGSYKTDKGDVECDAMIMDGHKVDAGAVTAARYILHPVSLARKVMDESDHCTLCADGALEFAVNQNVPIEFVEGRDYFPWDGPNRFNDNPGDTVTAIAMDCKGNLACAASSGGIPGKSKGRVGDVPQIGCGGYANECGAAAACGHGESIIRMTVAREVVSNMQKLNQSAQ</sequence>
<evidence type="ECO:0000256" key="1">
    <source>
        <dbReference type="ARBA" id="ARBA00010872"/>
    </source>
</evidence>
<dbReference type="PANTHER" id="PTHR10188">
    <property type="entry name" value="L-ASPARAGINASE"/>
    <property type="match status" value="1"/>
</dbReference>